<dbReference type="InterPro" id="IPR024408">
    <property type="entry name" value="Muramidase"/>
</dbReference>
<protein>
    <submittedName>
        <fullName evidence="2">N-acetylmuramidase family protein</fullName>
    </submittedName>
</protein>
<proteinExistence type="predicted"/>
<dbReference type="AlphaFoldDB" id="A0A5B9ELR5"/>
<organism evidence="2 3">
    <name type="scientific">Terriglobus albidus</name>
    <dbReference type="NCBI Taxonomy" id="1592106"/>
    <lineage>
        <taxon>Bacteria</taxon>
        <taxon>Pseudomonadati</taxon>
        <taxon>Acidobacteriota</taxon>
        <taxon>Terriglobia</taxon>
        <taxon>Terriglobales</taxon>
        <taxon>Acidobacteriaceae</taxon>
        <taxon>Terriglobus</taxon>
    </lineage>
</organism>
<evidence type="ECO:0000313" key="3">
    <source>
        <dbReference type="Proteomes" id="UP000321820"/>
    </source>
</evidence>
<keyword evidence="3" id="KW-1185">Reference proteome</keyword>
<dbReference type="Pfam" id="PF11860">
    <property type="entry name" value="Muramidase"/>
    <property type="match status" value="1"/>
</dbReference>
<evidence type="ECO:0000259" key="1">
    <source>
        <dbReference type="Pfam" id="PF11860"/>
    </source>
</evidence>
<reference evidence="2 3" key="1">
    <citation type="submission" date="2019-08" db="EMBL/GenBank/DDBJ databases">
        <title>Complete genome sequence of Terriglobus albidus strain ORNL.</title>
        <authorList>
            <person name="Podar M."/>
        </authorList>
    </citation>
    <scope>NUCLEOTIDE SEQUENCE [LARGE SCALE GENOMIC DNA]</scope>
    <source>
        <strain evidence="2 3">ORNL</strain>
    </source>
</reference>
<dbReference type="KEGG" id="talb:FTW19_10275"/>
<name>A0A5B9ELR5_9BACT</name>
<sequence>MAGAAGGLRLPYRTGDAKLADDDYKAAADDLCCEVRAIKAVTSVEAPRGAYDEFGRPTILFERHLFHRFTAGRHDRFAPDISNANRGGYGKYAAQYDKLQRAYQLDATAALRAASWGAFQILGDNYAQAGFGTVDLFVTAMCQSIQQQLRAFVAFIKFSATLTQAIQNRNWATFARVYNGPAYKDNRYDTNLQGAYDAATP</sequence>
<gene>
    <name evidence="2" type="ORF">FTW19_10275</name>
</gene>
<dbReference type="Proteomes" id="UP000321820">
    <property type="component" value="Chromosome"/>
</dbReference>
<feature type="domain" description="N-acetylmuramidase" evidence="1">
    <location>
        <begin position="35"/>
        <end position="198"/>
    </location>
</feature>
<dbReference type="OrthoDB" id="1523598at2"/>
<accession>A0A5B9ELR5</accession>
<evidence type="ECO:0000313" key="2">
    <source>
        <dbReference type="EMBL" id="QEE31281.1"/>
    </source>
</evidence>
<dbReference type="EMBL" id="CP042806">
    <property type="protein sequence ID" value="QEE31281.1"/>
    <property type="molecule type" value="Genomic_DNA"/>
</dbReference>